<gene>
    <name evidence="1" type="ORF">V5799_006092</name>
</gene>
<comment type="caution">
    <text evidence="1">The sequence shown here is derived from an EMBL/GenBank/DDBJ whole genome shotgun (WGS) entry which is preliminary data.</text>
</comment>
<dbReference type="EMBL" id="JARKHS020025715">
    <property type="protein sequence ID" value="KAK8767128.1"/>
    <property type="molecule type" value="Genomic_DNA"/>
</dbReference>
<dbReference type="AlphaFoldDB" id="A0AAQ4DXD8"/>
<sequence>MTAEAKIKNTFRNCGSQSLQAGPKPKKPMHCCVGCVFIRNGAVAKARLKFCDFLAPDAVELLFRQRRPA</sequence>
<evidence type="ECO:0000313" key="2">
    <source>
        <dbReference type="Proteomes" id="UP001321473"/>
    </source>
</evidence>
<accession>A0AAQ4DXD8</accession>
<keyword evidence="2" id="KW-1185">Reference proteome</keyword>
<organism evidence="1 2">
    <name type="scientific">Amblyomma americanum</name>
    <name type="common">Lone star tick</name>
    <dbReference type="NCBI Taxonomy" id="6943"/>
    <lineage>
        <taxon>Eukaryota</taxon>
        <taxon>Metazoa</taxon>
        <taxon>Ecdysozoa</taxon>
        <taxon>Arthropoda</taxon>
        <taxon>Chelicerata</taxon>
        <taxon>Arachnida</taxon>
        <taxon>Acari</taxon>
        <taxon>Parasitiformes</taxon>
        <taxon>Ixodida</taxon>
        <taxon>Ixodoidea</taxon>
        <taxon>Ixodidae</taxon>
        <taxon>Amblyomminae</taxon>
        <taxon>Amblyomma</taxon>
    </lineage>
</organism>
<dbReference type="Proteomes" id="UP001321473">
    <property type="component" value="Unassembled WGS sequence"/>
</dbReference>
<name>A0AAQ4DXD8_AMBAM</name>
<evidence type="ECO:0000313" key="1">
    <source>
        <dbReference type="EMBL" id="KAK8767128.1"/>
    </source>
</evidence>
<proteinExistence type="predicted"/>
<protein>
    <submittedName>
        <fullName evidence="1">Uncharacterized protein</fullName>
    </submittedName>
</protein>
<reference evidence="1 2" key="1">
    <citation type="journal article" date="2023" name="Arcadia Sci">
        <title>De novo assembly of a long-read Amblyomma americanum tick genome.</title>
        <authorList>
            <person name="Chou S."/>
            <person name="Poskanzer K.E."/>
            <person name="Rollins M."/>
            <person name="Thuy-Boun P.S."/>
        </authorList>
    </citation>
    <scope>NUCLEOTIDE SEQUENCE [LARGE SCALE GENOMIC DNA]</scope>
    <source>
        <strain evidence="1">F_SG_1</strain>
        <tissue evidence="1">Salivary glands</tissue>
    </source>
</reference>